<feature type="compositionally biased region" description="Basic and acidic residues" evidence="1">
    <location>
        <begin position="81"/>
        <end position="92"/>
    </location>
</feature>
<feature type="compositionally biased region" description="Polar residues" evidence="1">
    <location>
        <begin position="65"/>
        <end position="80"/>
    </location>
</feature>
<comment type="caution">
    <text evidence="2">The sequence shown here is derived from an EMBL/GenBank/DDBJ whole genome shotgun (WGS) entry which is preliminary data.</text>
</comment>
<name>J9F2G8_WUCBA</name>
<evidence type="ECO:0000313" key="2">
    <source>
        <dbReference type="EMBL" id="EJW83657.1"/>
    </source>
</evidence>
<evidence type="ECO:0000256" key="1">
    <source>
        <dbReference type="SAM" id="MobiDB-lite"/>
    </source>
</evidence>
<evidence type="ECO:0000313" key="3">
    <source>
        <dbReference type="Proteomes" id="UP000004810"/>
    </source>
</evidence>
<accession>J9F2G8</accession>
<dbReference type="Proteomes" id="UP000004810">
    <property type="component" value="Unassembled WGS sequence"/>
</dbReference>
<proteinExistence type="predicted"/>
<organism evidence="2 3">
    <name type="scientific">Wuchereria bancrofti</name>
    <dbReference type="NCBI Taxonomy" id="6293"/>
    <lineage>
        <taxon>Eukaryota</taxon>
        <taxon>Metazoa</taxon>
        <taxon>Ecdysozoa</taxon>
        <taxon>Nematoda</taxon>
        <taxon>Chromadorea</taxon>
        <taxon>Rhabditida</taxon>
        <taxon>Spirurina</taxon>
        <taxon>Spiruromorpha</taxon>
        <taxon>Filarioidea</taxon>
        <taxon>Onchocercidae</taxon>
        <taxon>Wuchereria</taxon>
    </lineage>
</organism>
<reference evidence="3" key="1">
    <citation type="submission" date="2012-08" db="EMBL/GenBank/DDBJ databases">
        <title>The Genome Sequence of Wuchereria bancrofti.</title>
        <authorList>
            <person name="Nutman T.B."/>
            <person name="Fink D.L."/>
            <person name="Russ C."/>
            <person name="Young S."/>
            <person name="Zeng Q."/>
            <person name="Koehrsen M."/>
            <person name="Alvarado L."/>
            <person name="Berlin A."/>
            <person name="Chapman S.B."/>
            <person name="Chen Z."/>
            <person name="Freedman E."/>
            <person name="Gellesch M."/>
            <person name="Goldberg J."/>
            <person name="Griggs A."/>
            <person name="Gujja S."/>
            <person name="Heilman E.R."/>
            <person name="Heiman D."/>
            <person name="Hepburn T."/>
            <person name="Howarth C."/>
            <person name="Jen D."/>
            <person name="Larson L."/>
            <person name="Lewis B."/>
            <person name="Mehta T."/>
            <person name="Park D."/>
            <person name="Pearson M."/>
            <person name="Roberts A."/>
            <person name="Saif S."/>
            <person name="Shea T."/>
            <person name="Shenoy N."/>
            <person name="Sisk P."/>
            <person name="Stolte C."/>
            <person name="Sykes S."/>
            <person name="Walk T."/>
            <person name="White J."/>
            <person name="Yandava C."/>
            <person name="Haas B."/>
            <person name="Henn M.R."/>
            <person name="Nusbaum C."/>
            <person name="Birren B."/>
        </authorList>
    </citation>
    <scope>NUCLEOTIDE SEQUENCE [LARGE SCALE GENOMIC DNA]</scope>
    <source>
        <strain evidence="3">NA</strain>
    </source>
</reference>
<sequence>MTPKKRATVRWIVERLPFYNSVLPYPAHHFTKQRTQYHLQPLQPTPSTTLLMAEHPPILPTLTRKTPLSQLLENDPGQRTNGREGKSREAGYKCHIPPTATHLTFKHALQPIPTLLTTNTLADMCSRPYAHTQYTVSWRVSNLLLHTANSKKYHIVMICPQG</sequence>
<dbReference type="EMBL" id="ADBV01002066">
    <property type="protein sequence ID" value="EJW83657.1"/>
    <property type="molecule type" value="Genomic_DNA"/>
</dbReference>
<gene>
    <name evidence="2" type="ORF">WUBG_05433</name>
</gene>
<protein>
    <submittedName>
        <fullName evidence="2">Uncharacterized protein</fullName>
    </submittedName>
</protein>
<dbReference type="AlphaFoldDB" id="J9F2G8"/>
<feature type="region of interest" description="Disordered" evidence="1">
    <location>
        <begin position="65"/>
        <end position="92"/>
    </location>
</feature>